<feature type="region of interest" description="Disordered" evidence="1">
    <location>
        <begin position="236"/>
        <end position="287"/>
    </location>
</feature>
<protein>
    <submittedName>
        <fullName evidence="2">Uncharacterized protein</fullName>
    </submittedName>
</protein>
<proteinExistence type="predicted"/>
<evidence type="ECO:0000313" key="3">
    <source>
        <dbReference type="Proteomes" id="UP000002630"/>
    </source>
</evidence>
<dbReference type="Proteomes" id="UP000002630">
    <property type="component" value="Linkage Group LG27"/>
</dbReference>
<feature type="compositionally biased region" description="Basic and acidic residues" evidence="1">
    <location>
        <begin position="236"/>
        <end position="247"/>
    </location>
</feature>
<organism evidence="2 3">
    <name type="scientific">Ectocarpus siliculosus</name>
    <name type="common">Brown alga</name>
    <name type="synonym">Conferva siliculosa</name>
    <dbReference type="NCBI Taxonomy" id="2880"/>
    <lineage>
        <taxon>Eukaryota</taxon>
        <taxon>Sar</taxon>
        <taxon>Stramenopiles</taxon>
        <taxon>Ochrophyta</taxon>
        <taxon>PX clade</taxon>
        <taxon>Phaeophyceae</taxon>
        <taxon>Ectocarpales</taxon>
        <taxon>Ectocarpaceae</taxon>
        <taxon>Ectocarpus</taxon>
    </lineage>
</organism>
<sequence length="342" mass="36932">MRNVPRESIFELVHSLRDIVVPSNLPSQLRQRGMGGQQRGDVSSAHARFQDDFHHRGRAADKAAAERGAAGGRASSRPVQVLYTKNWRGEEVVVEIEQSEDEDDGDEDWDAEGGEEEDGNGAGGGGGLLLPSRAALKRKAADAAAKEEEAAKRAKKALPTFLKGSVISGNNNDDTADSDDDDSESSKDDAKAKAAAAAALQHARRLGVAAVTSVAERDEMKKRLRPWTERMKQVWRRQQSEMRREEQEAADAAAGGNGDDTWWESDDEDCPTKNGGGGRKGAPQARSSARLLGLSAGVGAGQRFRVGVRFVPIEALTEEDIAKMSAEDYTRFYNAVVGERGC</sequence>
<gene>
    <name evidence="2" type="ORF">Esi_0103_0027</name>
</gene>
<feature type="region of interest" description="Disordered" evidence="1">
    <location>
        <begin position="56"/>
        <end position="76"/>
    </location>
</feature>
<feature type="compositionally biased region" description="Basic and acidic residues" evidence="1">
    <location>
        <begin position="139"/>
        <end position="152"/>
    </location>
</feature>
<feature type="region of interest" description="Disordered" evidence="1">
    <location>
        <begin position="92"/>
        <end position="197"/>
    </location>
</feature>
<accession>D8LCF2</accession>
<reference evidence="2 3" key="1">
    <citation type="journal article" date="2010" name="Nature">
        <title>The Ectocarpus genome and the independent evolution of multicellularity in brown algae.</title>
        <authorList>
            <person name="Cock J.M."/>
            <person name="Sterck L."/>
            <person name="Rouze P."/>
            <person name="Scornet D."/>
            <person name="Allen A.E."/>
            <person name="Amoutzias G."/>
            <person name="Anthouard V."/>
            <person name="Artiguenave F."/>
            <person name="Aury J.M."/>
            <person name="Badger J.H."/>
            <person name="Beszteri B."/>
            <person name="Billiau K."/>
            <person name="Bonnet E."/>
            <person name="Bothwell J.H."/>
            <person name="Bowler C."/>
            <person name="Boyen C."/>
            <person name="Brownlee C."/>
            <person name="Carrano C.J."/>
            <person name="Charrier B."/>
            <person name="Cho G.Y."/>
            <person name="Coelho S.M."/>
            <person name="Collen J."/>
            <person name="Corre E."/>
            <person name="Da Silva C."/>
            <person name="Delage L."/>
            <person name="Delaroque N."/>
            <person name="Dittami S.M."/>
            <person name="Doulbeau S."/>
            <person name="Elias M."/>
            <person name="Farnham G."/>
            <person name="Gachon C.M."/>
            <person name="Gschloessl B."/>
            <person name="Heesch S."/>
            <person name="Jabbari K."/>
            <person name="Jubin C."/>
            <person name="Kawai H."/>
            <person name="Kimura K."/>
            <person name="Kloareg B."/>
            <person name="Kupper F.C."/>
            <person name="Lang D."/>
            <person name="Le Bail A."/>
            <person name="Leblanc C."/>
            <person name="Lerouge P."/>
            <person name="Lohr M."/>
            <person name="Lopez P.J."/>
            <person name="Martens C."/>
            <person name="Maumus F."/>
            <person name="Michel G."/>
            <person name="Miranda-Saavedra D."/>
            <person name="Morales J."/>
            <person name="Moreau H."/>
            <person name="Motomura T."/>
            <person name="Nagasato C."/>
            <person name="Napoli C.A."/>
            <person name="Nelson D.R."/>
            <person name="Nyvall-Collen P."/>
            <person name="Peters A.F."/>
            <person name="Pommier C."/>
            <person name="Potin P."/>
            <person name="Poulain J."/>
            <person name="Quesneville H."/>
            <person name="Read B."/>
            <person name="Rensing S.A."/>
            <person name="Ritter A."/>
            <person name="Rousvoal S."/>
            <person name="Samanta M."/>
            <person name="Samson G."/>
            <person name="Schroeder D.C."/>
            <person name="Segurens B."/>
            <person name="Strittmatter M."/>
            <person name="Tonon T."/>
            <person name="Tregear J.W."/>
            <person name="Valentin K."/>
            <person name="von Dassow P."/>
            <person name="Yamagishi T."/>
            <person name="Van de Peer Y."/>
            <person name="Wincker P."/>
        </authorList>
    </citation>
    <scope>NUCLEOTIDE SEQUENCE [LARGE SCALE GENOMIC DNA]</scope>
    <source>
        <strain evidence="3">Ec32 / CCAP1310/4</strain>
    </source>
</reference>
<name>D8LCF2_ECTSI</name>
<feature type="compositionally biased region" description="Acidic residues" evidence="1">
    <location>
        <begin position="92"/>
        <end position="119"/>
    </location>
</feature>
<keyword evidence="3" id="KW-1185">Reference proteome</keyword>
<dbReference type="EMBL" id="FN649752">
    <property type="protein sequence ID" value="CBN78188.1"/>
    <property type="molecule type" value="Genomic_DNA"/>
</dbReference>
<evidence type="ECO:0000256" key="1">
    <source>
        <dbReference type="SAM" id="MobiDB-lite"/>
    </source>
</evidence>
<dbReference type="EMBL" id="FN647715">
    <property type="protein sequence ID" value="CBN78188.1"/>
    <property type="molecule type" value="Genomic_DNA"/>
</dbReference>
<feature type="compositionally biased region" description="Basic and acidic residues" evidence="1">
    <location>
        <begin position="56"/>
        <end position="65"/>
    </location>
</feature>
<dbReference type="InParanoid" id="D8LCF2"/>
<dbReference type="AlphaFoldDB" id="D8LCF2"/>
<feature type="compositionally biased region" description="Acidic residues" evidence="1">
    <location>
        <begin position="174"/>
        <end position="183"/>
    </location>
</feature>
<evidence type="ECO:0000313" key="2">
    <source>
        <dbReference type="EMBL" id="CBN78188.1"/>
    </source>
</evidence>